<sequence length="251" mass="28350">MKYGFMPGCSLASSSPENVKHVIDYLQDLYPNLAIIEACCGKPMKMIGETEKFENHFNNLAEMVKEAEIDDLLLACQNCLKVMTEEQKFKVDSLWVKMAEWGLPEEYRNKGKDSDVVFSIQDSCSARDRTDVQRAVREIMKFLGYKVARNRLSLRNTLCCGFGGMCGVSNAQLSHEVAHKRVETFKTDYVVSYCSSCTLAMSIGGARSWHLLDLIFGPVVNLGDEPKPNDLGNTLKAWHNRYKTKKIIQKA</sequence>
<dbReference type="PANTHER" id="PTHR43255">
    <property type="entry name" value="IRON-SULFUR-BINDING OXIDOREDUCTASE FADF-RELATED-RELATED"/>
    <property type="match status" value="1"/>
</dbReference>
<name>A0ABN0D5J3_9LACO</name>
<protein>
    <submittedName>
        <fullName evidence="7">Cysteine-rich domain protein</fullName>
    </submittedName>
</protein>
<feature type="domain" description="Cysteine-rich" evidence="6">
    <location>
        <begin position="4"/>
        <end position="81"/>
    </location>
</feature>
<dbReference type="PANTHER" id="PTHR43255:SF1">
    <property type="entry name" value="IRON-SULFUR-BINDING OXIDOREDUCTASE FADF-RELATED"/>
    <property type="match status" value="1"/>
</dbReference>
<gene>
    <name evidence="7" type="ORF">HMPREF9102_1398</name>
</gene>
<evidence type="ECO:0000259" key="6">
    <source>
        <dbReference type="Pfam" id="PF02754"/>
    </source>
</evidence>
<proteinExistence type="predicted"/>
<keyword evidence="2" id="KW-0479">Metal-binding</keyword>
<evidence type="ECO:0000256" key="5">
    <source>
        <dbReference type="ARBA" id="ARBA00023014"/>
    </source>
</evidence>
<evidence type="ECO:0000256" key="3">
    <source>
        <dbReference type="ARBA" id="ARBA00023002"/>
    </source>
</evidence>
<dbReference type="InterPro" id="IPR004017">
    <property type="entry name" value="Cys_rich_dom"/>
</dbReference>
<keyword evidence="3" id="KW-0560">Oxidoreductase</keyword>
<keyword evidence="4" id="KW-0408">Iron</keyword>
<dbReference type="Proteomes" id="UP000006035">
    <property type="component" value="Unassembled WGS sequence"/>
</dbReference>
<comment type="caution">
    <text evidence="7">The sequence shown here is derived from an EMBL/GenBank/DDBJ whole genome shotgun (WGS) entry which is preliminary data.</text>
</comment>
<evidence type="ECO:0000256" key="4">
    <source>
        <dbReference type="ARBA" id="ARBA00023004"/>
    </source>
</evidence>
<reference evidence="7 8" key="1">
    <citation type="submission" date="2011-05" db="EMBL/GenBank/DDBJ databases">
        <authorList>
            <person name="Durkin A.S."/>
            <person name="Kim M."/>
            <person name="Radune D."/>
            <person name="Hostetler J."/>
            <person name="Torralba M."/>
            <person name="Gillis M."/>
            <person name="Methe B."/>
            <person name="Sutton G."/>
            <person name="Nelson K.E."/>
        </authorList>
    </citation>
    <scope>NUCLEOTIDE SEQUENCE [LARGE SCALE GENOMIC DNA]</scope>
    <source>
        <strain evidence="7 8">F0423</strain>
    </source>
</reference>
<keyword evidence="5" id="KW-0411">Iron-sulfur</keyword>
<dbReference type="Pfam" id="PF02754">
    <property type="entry name" value="CCG"/>
    <property type="match status" value="2"/>
</dbReference>
<evidence type="ECO:0000256" key="2">
    <source>
        <dbReference type="ARBA" id="ARBA00022723"/>
    </source>
</evidence>
<dbReference type="RefSeq" id="WP_003711972.1">
    <property type="nucleotide sequence ID" value="NZ_AFTL01000012.1"/>
</dbReference>
<feature type="domain" description="Cysteine-rich" evidence="6">
    <location>
        <begin position="120"/>
        <end position="201"/>
    </location>
</feature>
<organism evidence="7 8">
    <name type="scientific">Limosilactobacillus oris F0423</name>
    <dbReference type="NCBI Taxonomy" id="944562"/>
    <lineage>
        <taxon>Bacteria</taxon>
        <taxon>Bacillati</taxon>
        <taxon>Bacillota</taxon>
        <taxon>Bacilli</taxon>
        <taxon>Lactobacillales</taxon>
        <taxon>Lactobacillaceae</taxon>
        <taxon>Limosilactobacillus</taxon>
    </lineage>
</organism>
<evidence type="ECO:0000313" key="7">
    <source>
        <dbReference type="EMBL" id="EGS37446.1"/>
    </source>
</evidence>
<dbReference type="InterPro" id="IPR051460">
    <property type="entry name" value="HdrC_iron-sulfur_subunit"/>
</dbReference>
<keyword evidence="1" id="KW-0004">4Fe-4S</keyword>
<evidence type="ECO:0000313" key="8">
    <source>
        <dbReference type="Proteomes" id="UP000006035"/>
    </source>
</evidence>
<accession>A0ABN0D5J3</accession>
<dbReference type="EMBL" id="AFTL01000012">
    <property type="protein sequence ID" value="EGS37446.1"/>
    <property type="molecule type" value="Genomic_DNA"/>
</dbReference>
<keyword evidence="8" id="KW-1185">Reference proteome</keyword>
<evidence type="ECO:0000256" key="1">
    <source>
        <dbReference type="ARBA" id="ARBA00022485"/>
    </source>
</evidence>